<accession>A0ABV9XTC8</accession>
<reference evidence="3" key="1">
    <citation type="journal article" date="2019" name="Int. J. Syst. Evol. Microbiol.">
        <title>The Global Catalogue of Microorganisms (GCM) 10K type strain sequencing project: providing services to taxonomists for standard genome sequencing and annotation.</title>
        <authorList>
            <consortium name="The Broad Institute Genomics Platform"/>
            <consortium name="The Broad Institute Genome Sequencing Center for Infectious Disease"/>
            <person name="Wu L."/>
            <person name="Ma J."/>
        </authorList>
    </citation>
    <scope>NUCLEOTIDE SEQUENCE [LARGE SCALE GENOMIC DNA]</scope>
    <source>
        <strain evidence="3">KCTC 12848</strain>
    </source>
</reference>
<keyword evidence="2" id="KW-0378">Hydrolase</keyword>
<organism evidence="2 3">
    <name type="scientific">Saccharothrix xinjiangensis</name>
    <dbReference type="NCBI Taxonomy" id="204798"/>
    <lineage>
        <taxon>Bacteria</taxon>
        <taxon>Bacillati</taxon>
        <taxon>Actinomycetota</taxon>
        <taxon>Actinomycetes</taxon>
        <taxon>Pseudonocardiales</taxon>
        <taxon>Pseudonocardiaceae</taxon>
        <taxon>Saccharothrix</taxon>
    </lineage>
</organism>
<dbReference type="SUPFAM" id="SSF51445">
    <property type="entry name" value="(Trans)glycosidases"/>
    <property type="match status" value="1"/>
</dbReference>
<dbReference type="InterPro" id="IPR017853">
    <property type="entry name" value="GH"/>
</dbReference>
<protein>
    <submittedName>
        <fullName evidence="2">Glycoside hydrolase domain-containing protein</fullName>
    </submittedName>
</protein>
<dbReference type="Proteomes" id="UP001595833">
    <property type="component" value="Unassembled WGS sequence"/>
</dbReference>
<keyword evidence="3" id="KW-1185">Reference proteome</keyword>
<evidence type="ECO:0000313" key="3">
    <source>
        <dbReference type="Proteomes" id="UP001595833"/>
    </source>
</evidence>
<comment type="caution">
    <text evidence="2">The sequence shown here is derived from an EMBL/GenBank/DDBJ whole genome shotgun (WGS) entry which is preliminary data.</text>
</comment>
<dbReference type="GO" id="GO:0016787">
    <property type="term" value="F:hydrolase activity"/>
    <property type="evidence" value="ECO:0007669"/>
    <property type="project" value="UniProtKB-KW"/>
</dbReference>
<name>A0ABV9XTC8_9PSEU</name>
<feature type="domain" description="Rv2525c-like glycoside hydrolase-like" evidence="1">
    <location>
        <begin position="14"/>
        <end position="181"/>
    </location>
</feature>
<proteinExistence type="predicted"/>
<dbReference type="RefSeq" id="WP_344036507.1">
    <property type="nucleotide sequence ID" value="NZ_BAAAKE010000005.1"/>
</dbReference>
<evidence type="ECO:0000313" key="2">
    <source>
        <dbReference type="EMBL" id="MFC5053644.1"/>
    </source>
</evidence>
<sequence>MQVLDYSAGFPGAAAIKAAGYGGAVRYIGFPDRRKCTSKAELEDFTRHGIGMALVYEDHADDWRSGYSGGVAAARRARAHADAIGFPRERPIYMAVDRDVVTEPEFRAAMDYLRGAGSVLGREWTGVYGEHDVCARAASEPVGESRGVARWFWQCRAWSGTPPRMFGGRHLYQYAGYVYVSGITCDYNDVLRDDWGQHTLEGDVSAQEVWDHRVPRTPDPVDKRTDAAAWELLRYTNEMTREVRDVVLKVFAMVTSDPDITEERLRALWDEQTTRQAKLVIEGVNAGIAQKVEDALGRVQDADNLEEAKETALAFRDELARLLAAHAPAAAQEVNA</sequence>
<dbReference type="InterPro" id="IPR015020">
    <property type="entry name" value="Rv2525c-like_Glyco_Hydro-like"/>
</dbReference>
<dbReference type="EMBL" id="JBHSJB010000007">
    <property type="protein sequence ID" value="MFC5053644.1"/>
    <property type="molecule type" value="Genomic_DNA"/>
</dbReference>
<evidence type="ECO:0000259" key="1">
    <source>
        <dbReference type="Pfam" id="PF08924"/>
    </source>
</evidence>
<gene>
    <name evidence="2" type="ORF">ACFPFM_07715</name>
</gene>
<dbReference type="Pfam" id="PF08924">
    <property type="entry name" value="Rv2525c_GlyHyd-like"/>
    <property type="match status" value="1"/>
</dbReference>
<dbReference type="Gene3D" id="3.20.20.80">
    <property type="entry name" value="Glycosidases"/>
    <property type="match status" value="1"/>
</dbReference>